<evidence type="ECO:0000259" key="3">
    <source>
        <dbReference type="Pfam" id="PF17919"/>
    </source>
</evidence>
<dbReference type="FunFam" id="3.30.70.270:FF:000020">
    <property type="entry name" value="Transposon Tf2-6 polyprotein-like Protein"/>
    <property type="match status" value="1"/>
</dbReference>
<dbReference type="PANTHER" id="PTHR37984">
    <property type="entry name" value="PROTEIN CBG26694"/>
    <property type="match status" value="1"/>
</dbReference>
<dbReference type="PANTHER" id="PTHR37984:SF5">
    <property type="entry name" value="PROTEIN NYNRIN-LIKE"/>
    <property type="match status" value="1"/>
</dbReference>
<dbReference type="InterPro" id="IPR041577">
    <property type="entry name" value="RT_RNaseH_2"/>
</dbReference>
<dbReference type="Pfam" id="PF17919">
    <property type="entry name" value="RT_RNaseH_2"/>
    <property type="match status" value="1"/>
</dbReference>
<feature type="domain" description="Reverse transcriptase/retrotransposon-derived protein RNase H-like" evidence="3">
    <location>
        <begin position="129"/>
        <end position="208"/>
    </location>
</feature>
<dbReference type="GO" id="GO:0003824">
    <property type="term" value="F:catalytic activity"/>
    <property type="evidence" value="ECO:0007669"/>
    <property type="project" value="UniProtKB-KW"/>
</dbReference>
<dbReference type="Pfam" id="PF00078">
    <property type="entry name" value="RVT_1"/>
    <property type="match status" value="1"/>
</dbReference>
<proteinExistence type="predicted"/>
<dbReference type="InterPro" id="IPR043502">
    <property type="entry name" value="DNA/RNA_pol_sf"/>
</dbReference>
<protein>
    <submittedName>
        <fullName evidence="4">Retrovirus-related Pol polyprotein from transposon</fullName>
    </submittedName>
</protein>
<dbReference type="EMBL" id="JACGWN010000004">
    <property type="protein sequence ID" value="KAL0451678.1"/>
    <property type="molecule type" value="Genomic_DNA"/>
</dbReference>
<feature type="domain" description="Reverse transcriptase" evidence="2">
    <location>
        <begin position="1"/>
        <end position="67"/>
    </location>
</feature>
<evidence type="ECO:0000256" key="1">
    <source>
        <dbReference type="ARBA" id="ARBA00023268"/>
    </source>
</evidence>
<name>A0AAW2XCG8_9LAMI</name>
<gene>
    <name evidence="4" type="ORF">Slati_1145900</name>
</gene>
<accession>A0AAW2XCG8</accession>
<dbReference type="SUPFAM" id="SSF56672">
    <property type="entry name" value="DNA/RNA polymerases"/>
    <property type="match status" value="1"/>
</dbReference>
<dbReference type="InterPro" id="IPR050951">
    <property type="entry name" value="Retrovirus_Pol_polyprotein"/>
</dbReference>
<reference evidence="4" key="1">
    <citation type="submission" date="2020-06" db="EMBL/GenBank/DDBJ databases">
        <authorList>
            <person name="Li T."/>
            <person name="Hu X."/>
            <person name="Zhang T."/>
            <person name="Song X."/>
            <person name="Zhang H."/>
            <person name="Dai N."/>
            <person name="Sheng W."/>
            <person name="Hou X."/>
            <person name="Wei L."/>
        </authorList>
    </citation>
    <scope>NUCLEOTIDE SEQUENCE</scope>
    <source>
        <strain evidence="4">KEN1</strain>
        <tissue evidence="4">Leaf</tissue>
    </source>
</reference>
<dbReference type="Gene3D" id="3.30.70.270">
    <property type="match status" value="2"/>
</dbReference>
<dbReference type="InterPro" id="IPR000477">
    <property type="entry name" value="RT_dom"/>
</dbReference>
<evidence type="ECO:0000313" key="4">
    <source>
        <dbReference type="EMBL" id="KAL0451678.1"/>
    </source>
</evidence>
<evidence type="ECO:0000259" key="2">
    <source>
        <dbReference type="Pfam" id="PF00078"/>
    </source>
</evidence>
<sequence>MNDLFRPLLRCFVLVFFENILVYSNSGVSLFCHLSQVLQLLQDNKFYAKLSKCTFGVPSIEYLGHVISTASVAADQSKLLAISNWSPPKSLTTLRAFLGLIGFYRKFICRYASIADPLIDLLKNRIFCWTPVAAIAFDTLKRSMISFPIFRLPDFSQPFDVTMDTSQVAIGAILSQQCQPIAFFSKKLSGRMQSLSTYDREMFAISETI</sequence>
<dbReference type="AlphaFoldDB" id="A0AAW2XCG8"/>
<comment type="caution">
    <text evidence="4">The sequence shown here is derived from an EMBL/GenBank/DDBJ whole genome shotgun (WGS) entry which is preliminary data.</text>
</comment>
<keyword evidence="1" id="KW-0511">Multifunctional enzyme</keyword>
<organism evidence="4">
    <name type="scientific">Sesamum latifolium</name>
    <dbReference type="NCBI Taxonomy" id="2727402"/>
    <lineage>
        <taxon>Eukaryota</taxon>
        <taxon>Viridiplantae</taxon>
        <taxon>Streptophyta</taxon>
        <taxon>Embryophyta</taxon>
        <taxon>Tracheophyta</taxon>
        <taxon>Spermatophyta</taxon>
        <taxon>Magnoliopsida</taxon>
        <taxon>eudicotyledons</taxon>
        <taxon>Gunneridae</taxon>
        <taxon>Pentapetalae</taxon>
        <taxon>asterids</taxon>
        <taxon>lamiids</taxon>
        <taxon>Lamiales</taxon>
        <taxon>Pedaliaceae</taxon>
        <taxon>Sesamum</taxon>
    </lineage>
</organism>
<dbReference type="InterPro" id="IPR043128">
    <property type="entry name" value="Rev_trsase/Diguanyl_cyclase"/>
</dbReference>
<reference evidence="4" key="2">
    <citation type="journal article" date="2024" name="Plant">
        <title>Genomic evolution and insights into agronomic trait innovations of Sesamum species.</title>
        <authorList>
            <person name="Miao H."/>
            <person name="Wang L."/>
            <person name="Qu L."/>
            <person name="Liu H."/>
            <person name="Sun Y."/>
            <person name="Le M."/>
            <person name="Wang Q."/>
            <person name="Wei S."/>
            <person name="Zheng Y."/>
            <person name="Lin W."/>
            <person name="Duan Y."/>
            <person name="Cao H."/>
            <person name="Xiong S."/>
            <person name="Wang X."/>
            <person name="Wei L."/>
            <person name="Li C."/>
            <person name="Ma Q."/>
            <person name="Ju M."/>
            <person name="Zhao R."/>
            <person name="Li G."/>
            <person name="Mu C."/>
            <person name="Tian Q."/>
            <person name="Mei H."/>
            <person name="Zhang T."/>
            <person name="Gao T."/>
            <person name="Zhang H."/>
        </authorList>
    </citation>
    <scope>NUCLEOTIDE SEQUENCE</scope>
    <source>
        <strain evidence="4">KEN1</strain>
    </source>
</reference>